<keyword evidence="9 10" id="KW-0066">ATP synthesis</keyword>
<keyword evidence="10" id="KW-1003">Cell membrane</keyword>
<dbReference type="SUPFAM" id="SSF52943">
    <property type="entry name" value="ATP synthase (F1-ATPase), gamma subunit"/>
    <property type="match status" value="1"/>
</dbReference>
<sequence length="295" mass="33577">MASMKELKNRINSVKATKKITKAMQMVAVSELRRAQEAYNIASIYYNHINNMVAQVIDGEDVNDDVRLLLQGSKQDKVHLLIICTTERGLCGGFNSQILRFSQYHIEQFLKEGKEVKILVIGRKGYEVLSRHKFSSLIIDCVELSGKKTIEFSQANNIGKKVLSLFENGEFDRCSIIYSHFKSIIQQVPAIKDLIPLAPSFIMENQKDRQISLYEYEPTLYSILRSILPHYISVEIFKALLENLKGEMAAKVASMDNATRNASRMIDDLTLSYNYQRQVRITTELIEIISGAEAV</sequence>
<evidence type="ECO:0000256" key="1">
    <source>
        <dbReference type="ARBA" id="ARBA00003456"/>
    </source>
</evidence>
<dbReference type="HOGENOM" id="CLU_050669_0_1_5"/>
<dbReference type="GO" id="GO:0045259">
    <property type="term" value="C:proton-transporting ATP synthase complex"/>
    <property type="evidence" value="ECO:0007669"/>
    <property type="project" value="UniProtKB-KW"/>
</dbReference>
<dbReference type="NCBIfam" id="TIGR01146">
    <property type="entry name" value="ATPsyn_F1gamma"/>
    <property type="match status" value="1"/>
</dbReference>
<dbReference type="PANTHER" id="PTHR11693:SF22">
    <property type="entry name" value="ATP SYNTHASE SUBUNIT GAMMA, MITOCHONDRIAL"/>
    <property type="match status" value="1"/>
</dbReference>
<evidence type="ECO:0000256" key="2">
    <source>
        <dbReference type="ARBA" id="ARBA00004170"/>
    </source>
</evidence>
<dbReference type="PATRIC" id="fig|1215343.11.peg.1216"/>
<comment type="function">
    <text evidence="1 10">Produces ATP from ADP in the presence of a proton gradient across the membrane. The gamma chain is believed to be important in regulating ATPase activity and the flow of protons through the CF(0) complex.</text>
</comment>
<dbReference type="PANTHER" id="PTHR11693">
    <property type="entry name" value="ATP SYNTHASE GAMMA CHAIN"/>
    <property type="match status" value="1"/>
</dbReference>
<dbReference type="RefSeq" id="WP_015273595.1">
    <property type="nucleotide sequence ID" value="NC_019907.1"/>
</dbReference>
<comment type="similarity">
    <text evidence="3 10">Belongs to the ATPase gamma chain family.</text>
</comment>
<keyword evidence="7 10" id="KW-0472">Membrane</keyword>
<dbReference type="InterPro" id="IPR023632">
    <property type="entry name" value="ATP_synth_F1_gsu_CS"/>
</dbReference>
<dbReference type="EMBL" id="CP003789">
    <property type="protein sequence ID" value="AGA65170.1"/>
    <property type="molecule type" value="Genomic_DNA"/>
</dbReference>
<dbReference type="GO" id="GO:0042777">
    <property type="term" value="P:proton motive force-driven plasma membrane ATP synthesis"/>
    <property type="evidence" value="ECO:0007669"/>
    <property type="project" value="UniProtKB-UniRule"/>
</dbReference>
<dbReference type="HAMAP" id="MF_00815">
    <property type="entry name" value="ATP_synth_gamma_bact"/>
    <property type="match status" value="1"/>
</dbReference>
<evidence type="ECO:0000256" key="4">
    <source>
        <dbReference type="ARBA" id="ARBA00022448"/>
    </source>
</evidence>
<evidence type="ECO:0000256" key="6">
    <source>
        <dbReference type="ARBA" id="ARBA00023065"/>
    </source>
</evidence>
<keyword evidence="4 10" id="KW-0813">Transport</keyword>
<organism evidence="11 12">
    <name type="scientific">Liberibacter crescens (strain BT-1)</name>
    <dbReference type="NCBI Taxonomy" id="1215343"/>
    <lineage>
        <taxon>Bacteria</taxon>
        <taxon>Pseudomonadati</taxon>
        <taxon>Pseudomonadota</taxon>
        <taxon>Alphaproteobacteria</taxon>
        <taxon>Hyphomicrobiales</taxon>
        <taxon>Rhizobiaceae</taxon>
        <taxon>Liberibacter</taxon>
    </lineage>
</organism>
<dbReference type="NCBIfam" id="NF004146">
    <property type="entry name" value="PRK05621.1-4"/>
    <property type="match status" value="1"/>
</dbReference>
<reference evidence="11 12" key="1">
    <citation type="journal article" date="2012" name="Stand. Genomic Sci.">
        <title>Complete genome sequence of Liberibacter crescens BT-1.</title>
        <authorList>
            <person name="Leonard M.T."/>
            <person name="Fagen J.R."/>
            <person name="Davis-Richardson A.G."/>
            <person name="Davis M.J."/>
            <person name="Triplett E.W."/>
        </authorList>
    </citation>
    <scope>NUCLEOTIDE SEQUENCE [LARGE SCALE GENOMIC DNA]</scope>
    <source>
        <strain evidence="11 12">BT-1</strain>
    </source>
</reference>
<accession>L0EWE7</accession>
<keyword evidence="10" id="KW-0997">Cell inner membrane</keyword>
<dbReference type="STRING" id="1215343.B488_11780"/>
<dbReference type="CDD" id="cd12151">
    <property type="entry name" value="F1-ATPase_gamma"/>
    <property type="match status" value="1"/>
</dbReference>
<evidence type="ECO:0000256" key="3">
    <source>
        <dbReference type="ARBA" id="ARBA00007681"/>
    </source>
</evidence>
<keyword evidence="5 10" id="KW-0375">Hydrogen ion transport</keyword>
<keyword evidence="11" id="KW-0378">Hydrolase</keyword>
<keyword evidence="6 10" id="KW-0406">Ion transport</keyword>
<gene>
    <name evidence="10" type="primary">atpG</name>
    <name evidence="11" type="ordered locus">B488_11780</name>
</gene>
<dbReference type="GO" id="GO:0016787">
    <property type="term" value="F:hydrolase activity"/>
    <property type="evidence" value="ECO:0007669"/>
    <property type="project" value="UniProtKB-KW"/>
</dbReference>
<dbReference type="Pfam" id="PF00231">
    <property type="entry name" value="ATP-synt"/>
    <property type="match status" value="1"/>
</dbReference>
<comment type="subcellular location">
    <subcellularLocation>
        <location evidence="10">Cell inner membrane</location>
        <topology evidence="10">Peripheral membrane protein</topology>
    </subcellularLocation>
    <subcellularLocation>
        <location evidence="2">Membrane</location>
        <topology evidence="2">Peripheral membrane protein</topology>
    </subcellularLocation>
</comment>
<evidence type="ECO:0000313" key="12">
    <source>
        <dbReference type="Proteomes" id="UP000010799"/>
    </source>
</evidence>
<name>L0EWE7_LIBCB</name>
<keyword evidence="8 10" id="KW-0139">CF(1)</keyword>
<proteinExistence type="inferred from homology"/>
<keyword evidence="12" id="KW-1185">Reference proteome</keyword>
<dbReference type="AlphaFoldDB" id="L0EWE7"/>
<dbReference type="GO" id="GO:0046933">
    <property type="term" value="F:proton-transporting ATP synthase activity, rotational mechanism"/>
    <property type="evidence" value="ECO:0007669"/>
    <property type="project" value="UniProtKB-UniRule"/>
</dbReference>
<evidence type="ECO:0000256" key="9">
    <source>
        <dbReference type="ARBA" id="ARBA00023310"/>
    </source>
</evidence>
<dbReference type="GO" id="GO:0005524">
    <property type="term" value="F:ATP binding"/>
    <property type="evidence" value="ECO:0007669"/>
    <property type="project" value="UniProtKB-UniRule"/>
</dbReference>
<dbReference type="PROSITE" id="PS00153">
    <property type="entry name" value="ATPASE_GAMMA"/>
    <property type="match status" value="1"/>
</dbReference>
<dbReference type="InterPro" id="IPR000131">
    <property type="entry name" value="ATP_synth_F1_gsu"/>
</dbReference>
<dbReference type="Proteomes" id="UP000010799">
    <property type="component" value="Chromosome"/>
</dbReference>
<evidence type="ECO:0000256" key="10">
    <source>
        <dbReference type="HAMAP-Rule" id="MF_00815"/>
    </source>
</evidence>
<dbReference type="GO" id="GO:0005886">
    <property type="term" value="C:plasma membrane"/>
    <property type="evidence" value="ECO:0007669"/>
    <property type="project" value="UniProtKB-SubCell"/>
</dbReference>
<evidence type="ECO:0000313" key="11">
    <source>
        <dbReference type="EMBL" id="AGA65170.1"/>
    </source>
</evidence>
<dbReference type="PRINTS" id="PR00126">
    <property type="entry name" value="ATPASEGAMMA"/>
</dbReference>
<evidence type="ECO:0000256" key="7">
    <source>
        <dbReference type="ARBA" id="ARBA00023136"/>
    </source>
</evidence>
<dbReference type="eggNOG" id="COG0224">
    <property type="taxonomic scope" value="Bacteria"/>
</dbReference>
<dbReference type="KEGG" id="lcc:B488_11780"/>
<dbReference type="Gene3D" id="1.10.287.80">
    <property type="entry name" value="ATP synthase, gamma subunit, helix hairpin domain"/>
    <property type="match status" value="1"/>
</dbReference>
<protein>
    <recommendedName>
        <fullName evidence="10">ATP synthase gamma chain</fullName>
    </recommendedName>
    <alternativeName>
        <fullName evidence="10">ATP synthase F1 sector gamma subunit</fullName>
    </alternativeName>
    <alternativeName>
        <fullName evidence="10">F-ATPase gamma subunit</fullName>
    </alternativeName>
</protein>
<evidence type="ECO:0000256" key="5">
    <source>
        <dbReference type="ARBA" id="ARBA00022781"/>
    </source>
</evidence>
<dbReference type="Gene3D" id="3.40.1380.10">
    <property type="match status" value="1"/>
</dbReference>
<evidence type="ECO:0000256" key="8">
    <source>
        <dbReference type="ARBA" id="ARBA00023196"/>
    </source>
</evidence>
<dbReference type="InterPro" id="IPR035968">
    <property type="entry name" value="ATP_synth_F1_ATPase_gsu"/>
</dbReference>
<comment type="subunit">
    <text evidence="10">F-type ATPases have 2 components, CF(1) - the catalytic core - and CF(0) - the membrane proton channel. CF(1) has five subunits: alpha(3), beta(3), gamma(1), delta(1), epsilon(1). CF(0) has three main subunits: a, b and c.</text>
</comment>